<dbReference type="EMBL" id="KT247062">
    <property type="protein sequence ID" value="ALL41152.1"/>
    <property type="molecule type" value="mRNA"/>
</dbReference>
<feature type="chain" id="PRO_5006589044" description="Secreted protein" evidence="1">
    <location>
        <begin position="26"/>
        <end position="62"/>
    </location>
</feature>
<evidence type="ECO:0000313" key="2">
    <source>
        <dbReference type="EMBL" id="ALL41152.1"/>
    </source>
</evidence>
<name>A0A0S1MJS9_PHAPC</name>
<accession>A0A0S1MJS9</accession>
<proteinExistence type="evidence at transcript level"/>
<evidence type="ECO:0000256" key="1">
    <source>
        <dbReference type="SAM" id="SignalP"/>
    </source>
</evidence>
<feature type="signal peptide" evidence="1">
    <location>
        <begin position="1"/>
        <end position="25"/>
    </location>
</feature>
<protein>
    <recommendedName>
        <fullName evidence="3">Secreted protein</fullName>
    </recommendedName>
</protein>
<sequence>MGDSIKTYSLYTLVTWFSYLTLANAATIASVLENTGGSGILCKRGTPTTTNYPGGKFCCIIV</sequence>
<organism evidence="2">
    <name type="scientific">Phakopsora pachyrhizi</name>
    <name type="common">Asian soybean rust disease fungus</name>
    <dbReference type="NCBI Taxonomy" id="170000"/>
    <lineage>
        <taxon>Eukaryota</taxon>
        <taxon>Fungi</taxon>
        <taxon>Dikarya</taxon>
        <taxon>Basidiomycota</taxon>
        <taxon>Pucciniomycotina</taxon>
        <taxon>Pucciniomycetes</taxon>
        <taxon>Pucciniales</taxon>
        <taxon>Phakopsoraceae</taxon>
        <taxon>Phakopsora</taxon>
    </lineage>
</organism>
<reference evidence="2" key="1">
    <citation type="submission" date="2015-07" db="EMBL/GenBank/DDBJ databases">
        <title>Elucidating the P. pachyrhizi secretome and potential effectors.</title>
        <authorList>
            <person name="de Carvalho M.C.C.G."/>
            <person name="Nascimento L.C."/>
            <person name="Darben L.M."/>
            <person name="Polizel-Podanosqui A.M."/>
            <person name="Lopes-Caitar V.S."/>
            <person name="Rocha C.S."/>
            <person name="Qi M."/>
            <person name="Carazolle M."/>
            <person name="Kuwahara M.K."/>
            <person name="Pereira G.A.G."/>
            <person name="Abdelnoor R.V."/>
            <person name="Whitham S.A."/>
            <person name="Marcelino-Guimaraes F.C."/>
        </authorList>
    </citation>
    <scope>NUCLEOTIDE SEQUENCE</scope>
</reference>
<keyword evidence="1" id="KW-0732">Signal</keyword>
<evidence type="ECO:0008006" key="3">
    <source>
        <dbReference type="Google" id="ProtNLM"/>
    </source>
</evidence>
<dbReference type="AlphaFoldDB" id="A0A0S1MJS9"/>